<keyword evidence="6" id="KW-0325">Glycoprotein</keyword>
<evidence type="ECO:0000256" key="5">
    <source>
        <dbReference type="ARBA" id="ARBA00023157"/>
    </source>
</evidence>
<dbReference type="Gene3D" id="1.10.575.10">
    <property type="entry name" value="P1 Nuclease"/>
    <property type="match status" value="1"/>
</dbReference>
<keyword evidence="9" id="KW-1185">Reference proteome</keyword>
<sequence>MKAALKRRSIALVLALVVPAFASTVQAWGDIGHRIVAELAWRQLDPAAKAEVTRLLRVDGSDSLPDIASWPDHLRDMPEKAALGKATGPLHYVNFRDDRCRYVPPRDCADGRCVIGGLEKYVAVLRDRHASDADRADALKFVVHFVGDVHQPLHAGNRDDKGGNEYQVQFDGKGTNLHRVWDSQMLYTRDLKWQAYADRLAAEGKVKLPRPIAPLDNPYAQWAEESCKIVAGRGFYPDGHRIDDAYVAKNLPVAETRLREAGKRLADLLNKTLD</sequence>
<evidence type="ECO:0000256" key="3">
    <source>
        <dbReference type="ARBA" id="ARBA00022759"/>
    </source>
</evidence>
<evidence type="ECO:0000256" key="6">
    <source>
        <dbReference type="ARBA" id="ARBA00023180"/>
    </source>
</evidence>
<dbReference type="Pfam" id="PF02265">
    <property type="entry name" value="S1-P1_nuclease"/>
    <property type="match status" value="1"/>
</dbReference>
<dbReference type="AlphaFoldDB" id="A0A7X5QUY2"/>
<proteinExistence type="predicted"/>
<gene>
    <name evidence="8" type="ORF">HBF32_10035</name>
</gene>
<dbReference type="RefSeq" id="WP_166699491.1">
    <property type="nucleotide sequence ID" value="NZ_JAAQTL010000001.1"/>
</dbReference>
<dbReference type="GO" id="GO:0006308">
    <property type="term" value="P:DNA catabolic process"/>
    <property type="evidence" value="ECO:0007669"/>
    <property type="project" value="InterPro"/>
</dbReference>
<evidence type="ECO:0000256" key="4">
    <source>
        <dbReference type="ARBA" id="ARBA00022801"/>
    </source>
</evidence>
<keyword evidence="7" id="KW-0732">Signal</keyword>
<keyword evidence="5" id="KW-1015">Disulfide bond</keyword>
<evidence type="ECO:0000256" key="7">
    <source>
        <dbReference type="SAM" id="SignalP"/>
    </source>
</evidence>
<feature type="chain" id="PRO_5031563171" evidence="7">
    <location>
        <begin position="23"/>
        <end position="274"/>
    </location>
</feature>
<comment type="caution">
    <text evidence="8">The sequence shown here is derived from an EMBL/GenBank/DDBJ whole genome shotgun (WGS) entry which is preliminary data.</text>
</comment>
<reference evidence="8 9" key="1">
    <citation type="journal article" date="2006" name="Int. J. Syst. Evol. Microbiol.">
        <title>Dyella yeojuensis sp. nov., isolated from greenhouse soil in Korea.</title>
        <authorList>
            <person name="Kim B.Y."/>
            <person name="Weon H.Y."/>
            <person name="Lee K.H."/>
            <person name="Seok S.J."/>
            <person name="Kwon S.W."/>
            <person name="Go S.J."/>
            <person name="Stackebrandt E."/>
        </authorList>
    </citation>
    <scope>NUCLEOTIDE SEQUENCE [LARGE SCALE GENOMIC DNA]</scope>
    <source>
        <strain evidence="8 9">DSM 17673</strain>
    </source>
</reference>
<dbReference type="GO" id="GO:0046872">
    <property type="term" value="F:metal ion binding"/>
    <property type="evidence" value="ECO:0007669"/>
    <property type="project" value="UniProtKB-KW"/>
</dbReference>
<evidence type="ECO:0000313" key="9">
    <source>
        <dbReference type="Proteomes" id="UP000518878"/>
    </source>
</evidence>
<organism evidence="8 9">
    <name type="scientific">Luteibacter yeojuensis</name>
    <dbReference type="NCBI Taxonomy" id="345309"/>
    <lineage>
        <taxon>Bacteria</taxon>
        <taxon>Pseudomonadati</taxon>
        <taxon>Pseudomonadota</taxon>
        <taxon>Gammaproteobacteria</taxon>
        <taxon>Lysobacterales</taxon>
        <taxon>Rhodanobacteraceae</taxon>
        <taxon>Luteibacter</taxon>
    </lineage>
</organism>
<evidence type="ECO:0000256" key="2">
    <source>
        <dbReference type="ARBA" id="ARBA00022723"/>
    </source>
</evidence>
<dbReference type="SUPFAM" id="SSF48537">
    <property type="entry name" value="Phospholipase C/P1 nuclease"/>
    <property type="match status" value="1"/>
</dbReference>
<dbReference type="InterPro" id="IPR008947">
    <property type="entry name" value="PLipase_C/P1_nuclease_dom_sf"/>
</dbReference>
<dbReference type="GO" id="GO:0004519">
    <property type="term" value="F:endonuclease activity"/>
    <property type="evidence" value="ECO:0007669"/>
    <property type="project" value="UniProtKB-KW"/>
</dbReference>
<evidence type="ECO:0000256" key="1">
    <source>
        <dbReference type="ARBA" id="ARBA00022722"/>
    </source>
</evidence>
<dbReference type="EMBL" id="JAAQTL010000001">
    <property type="protein sequence ID" value="NID15795.1"/>
    <property type="molecule type" value="Genomic_DNA"/>
</dbReference>
<keyword evidence="2" id="KW-0479">Metal-binding</keyword>
<dbReference type="GO" id="GO:0016788">
    <property type="term" value="F:hydrolase activity, acting on ester bonds"/>
    <property type="evidence" value="ECO:0007669"/>
    <property type="project" value="InterPro"/>
</dbReference>
<dbReference type="CDD" id="cd11010">
    <property type="entry name" value="S1-P1_nuclease"/>
    <property type="match status" value="1"/>
</dbReference>
<protein>
    <submittedName>
        <fullName evidence="8">S1/P1 nuclease</fullName>
    </submittedName>
</protein>
<keyword evidence="1" id="KW-0540">Nuclease</keyword>
<dbReference type="PANTHER" id="PTHR33146:SF26">
    <property type="entry name" value="ENDONUCLEASE 4"/>
    <property type="match status" value="1"/>
</dbReference>
<keyword evidence="3" id="KW-0255">Endonuclease</keyword>
<dbReference type="PANTHER" id="PTHR33146">
    <property type="entry name" value="ENDONUCLEASE 4"/>
    <property type="match status" value="1"/>
</dbReference>
<name>A0A7X5QUY2_9GAMM</name>
<dbReference type="Proteomes" id="UP000518878">
    <property type="component" value="Unassembled WGS sequence"/>
</dbReference>
<feature type="signal peptide" evidence="7">
    <location>
        <begin position="1"/>
        <end position="22"/>
    </location>
</feature>
<keyword evidence="4" id="KW-0378">Hydrolase</keyword>
<dbReference type="InterPro" id="IPR003154">
    <property type="entry name" value="S1/P1nuclease"/>
</dbReference>
<evidence type="ECO:0000313" key="8">
    <source>
        <dbReference type="EMBL" id="NID15795.1"/>
    </source>
</evidence>
<dbReference type="GO" id="GO:0003676">
    <property type="term" value="F:nucleic acid binding"/>
    <property type="evidence" value="ECO:0007669"/>
    <property type="project" value="InterPro"/>
</dbReference>
<accession>A0A7X5QUY2</accession>